<dbReference type="Proteomes" id="UP000183809">
    <property type="component" value="Unassembled WGS sequence"/>
</dbReference>
<dbReference type="GeneID" id="31014125"/>
<dbReference type="Gene3D" id="1.25.40.10">
    <property type="entry name" value="Tetratricopeptide repeat domain"/>
    <property type="match status" value="1"/>
</dbReference>
<keyword evidence="2" id="KW-0809">Transit peptide</keyword>
<dbReference type="OrthoDB" id="185373at2759"/>
<evidence type="ECO:0000256" key="2">
    <source>
        <dbReference type="ARBA" id="ARBA00022946"/>
    </source>
</evidence>
<dbReference type="Pfam" id="PF12921">
    <property type="entry name" value="ATP13"/>
    <property type="match status" value="1"/>
</dbReference>
<name>A0A1J9QYK0_9PEZI</name>
<protein>
    <submittedName>
        <fullName evidence="4">Pentatricopeptide repeat domain-containing protein</fullName>
    </submittedName>
</protein>
<comment type="caution">
    <text evidence="4">The sequence shown here is derived from an EMBL/GenBank/DDBJ whole genome shotgun (WGS) entry which is preliminary data.</text>
</comment>
<dbReference type="AlphaFoldDB" id="A0A1J9QYK0"/>
<dbReference type="EMBL" id="MNUE01000030">
    <property type="protein sequence ID" value="OJD33457.1"/>
    <property type="molecule type" value="Genomic_DNA"/>
</dbReference>
<reference evidence="4 5" key="1">
    <citation type="submission" date="2016-10" db="EMBL/GenBank/DDBJ databases">
        <title>Proteomics and genomics reveal pathogen-plant mechanisms compatible with a hemibiotrophic lifestyle of Diplodia corticola.</title>
        <authorList>
            <person name="Fernandes I."/>
            <person name="De Jonge R."/>
            <person name="Van De Peer Y."/>
            <person name="Devreese B."/>
            <person name="Alves A."/>
            <person name="Esteves A.C."/>
        </authorList>
    </citation>
    <scope>NUCLEOTIDE SEQUENCE [LARGE SCALE GENOMIC DNA]</scope>
    <source>
        <strain evidence="4 5">CBS 112549</strain>
    </source>
</reference>
<evidence type="ECO:0000313" key="5">
    <source>
        <dbReference type="Proteomes" id="UP000183809"/>
    </source>
</evidence>
<evidence type="ECO:0000313" key="4">
    <source>
        <dbReference type="EMBL" id="OJD33457.1"/>
    </source>
</evidence>
<dbReference type="InterPro" id="IPR011990">
    <property type="entry name" value="TPR-like_helical_dom_sf"/>
</dbReference>
<gene>
    <name evidence="4" type="ORF">BKCO1_3000010</name>
</gene>
<dbReference type="RefSeq" id="XP_020129717.1">
    <property type="nucleotide sequence ID" value="XM_020273864.1"/>
</dbReference>
<keyword evidence="5" id="KW-1185">Reference proteome</keyword>
<sequence length="699" mass="78024">MTPAATAANGFARRLEPSRFLVNASPPAAAAARRLRWRLHPSGLRATCPSGAQQHQRRNAYAISADLPLPGIFGPESTPESAPEAEVAPEAVSEIAEAPPRVSRRRDYSPFDLPRTARPNKTIDYKKHLRHALRAREADTIFQCMVAGAHDAAFVSSVPPVTFTEILRLIGTSNQLKQVKNALEHSWWMRGVGLPSVNASMDNFLKAARVIISIRRQASVPLSLTDYKLLLDYAANASCRSAALDLWHDLQQDKLVPDVDCYNALMHAILWDRRMGDGSWQNPLSWKVDKYYLSARETGILPYGPPLGGYEAQIKGLFDELLSLDSVGNETTVLNLITAYAREGNTTGVKDILRRVWNIHADELVTTGQQRSPPKAFPASSPLHPTPRLLYTVAHAFGTNSEVPVALRLTDFISLSYNLPIPTPVWSELLTWTYVQAAARTGRNKPSHRAPDPLSPSAPERLWQTLTNAPYNVRPSMKMFHLSIQSLTTRQRHDLALSRIRAGVALHRSLVVPSARAAVRRARAAETDARDRRRLLPPRRSRSGAALDRDVWVAAVKRDRALVRRWCEIWLKRGFGHAVVTTEEEEQQCVAGEGEGGGEQQTSVLCRSVMYDAQPDWAVRRVPEFLAEFGEFCPRLVKYRTHTGVVELGFRSKVRRKYRVLARKKGAVAPGEVEAEAERLWEVVREKRAVRKLLEGGKA</sequence>
<organism evidence="4 5">
    <name type="scientific">Diplodia corticola</name>
    <dbReference type="NCBI Taxonomy" id="236234"/>
    <lineage>
        <taxon>Eukaryota</taxon>
        <taxon>Fungi</taxon>
        <taxon>Dikarya</taxon>
        <taxon>Ascomycota</taxon>
        <taxon>Pezizomycotina</taxon>
        <taxon>Dothideomycetes</taxon>
        <taxon>Dothideomycetes incertae sedis</taxon>
        <taxon>Botryosphaeriales</taxon>
        <taxon>Botryosphaeriaceae</taxon>
        <taxon>Diplodia</taxon>
    </lineage>
</organism>
<accession>A0A1J9QYK0</accession>
<proteinExistence type="predicted"/>
<dbReference type="InterPro" id="IPR024319">
    <property type="entry name" value="ATPase_expression_mit"/>
</dbReference>
<evidence type="ECO:0000256" key="1">
    <source>
        <dbReference type="ARBA" id="ARBA00004173"/>
    </source>
</evidence>
<comment type="subcellular location">
    <subcellularLocation>
        <location evidence="1">Mitochondrion</location>
    </subcellularLocation>
</comment>
<keyword evidence="3" id="KW-0496">Mitochondrion</keyword>
<evidence type="ECO:0000256" key="3">
    <source>
        <dbReference type="ARBA" id="ARBA00023128"/>
    </source>
</evidence>
<dbReference type="GO" id="GO:0005739">
    <property type="term" value="C:mitochondrion"/>
    <property type="evidence" value="ECO:0007669"/>
    <property type="project" value="UniProtKB-SubCell"/>
</dbReference>